<protein>
    <recommendedName>
        <fullName evidence="3">5'-nucleotidase</fullName>
    </recommendedName>
</protein>
<keyword evidence="2" id="KW-1185">Reference proteome</keyword>
<proteinExistence type="predicted"/>
<gene>
    <name evidence="1" type="ORF">NDN08_007811</name>
</gene>
<evidence type="ECO:0008006" key="3">
    <source>
        <dbReference type="Google" id="ProtNLM"/>
    </source>
</evidence>
<dbReference type="PANTHER" id="PTHR15157:SF25">
    <property type="entry name" value="OS07G0418000 PROTEIN"/>
    <property type="match status" value="1"/>
</dbReference>
<dbReference type="GO" id="GO:0005768">
    <property type="term" value="C:endosome"/>
    <property type="evidence" value="ECO:0007669"/>
    <property type="project" value="TreeGrafter"/>
</dbReference>
<dbReference type="InterPro" id="IPR023214">
    <property type="entry name" value="HAD_sf"/>
</dbReference>
<dbReference type="EMBL" id="JAMWBK010000002">
    <property type="protein sequence ID" value="KAJ8907705.1"/>
    <property type="molecule type" value="Genomic_DNA"/>
</dbReference>
<reference evidence="1 2" key="1">
    <citation type="journal article" date="2023" name="Nat. Commun.">
        <title>Origin of minicircular mitochondrial genomes in red algae.</title>
        <authorList>
            <person name="Lee Y."/>
            <person name="Cho C.H."/>
            <person name="Lee Y.M."/>
            <person name="Park S.I."/>
            <person name="Yang J.H."/>
            <person name="West J.A."/>
            <person name="Bhattacharya D."/>
            <person name="Yoon H.S."/>
        </authorList>
    </citation>
    <scope>NUCLEOTIDE SEQUENCE [LARGE SCALE GENOMIC DNA]</scope>
    <source>
        <strain evidence="1 2">CCMP1338</strain>
        <tissue evidence="1">Whole cell</tissue>
    </source>
</reference>
<comment type="caution">
    <text evidence="1">The sequence shown here is derived from an EMBL/GenBank/DDBJ whole genome shotgun (WGS) entry which is preliminary data.</text>
</comment>
<dbReference type="Proteomes" id="UP001157974">
    <property type="component" value="Unassembled WGS sequence"/>
</dbReference>
<name>A0AAV8UZT6_9RHOD</name>
<dbReference type="GO" id="GO:0000323">
    <property type="term" value="C:lytic vacuole"/>
    <property type="evidence" value="ECO:0007669"/>
    <property type="project" value="TreeGrafter"/>
</dbReference>
<dbReference type="GO" id="GO:0035493">
    <property type="term" value="P:SNARE complex assembly"/>
    <property type="evidence" value="ECO:0007669"/>
    <property type="project" value="TreeGrafter"/>
</dbReference>
<sequence length="269" mass="30319">MAVVYALDFDGVICDSCGESSLSAFEAAKRQWPDLFQDERWNSMPEWLSQKMFAVRPIVETGYENVVLIRLLVEEQLKSERSEIGSRPLTVGEILVNWQDIKEGLLEKYGATKDELIELFGTTRDDWIRDDEKSWLAANRFYPGAVSAINTATKPVFIITTKQKRFAKALLDHAGATDLPEENIFGLGSGSKVSVIKSLLARPEYKGATVHFVEDRLETLQSASLSLLGARVIYYLASWGYNTEAARREADEDPQIELIDLVQFEAKMQ</sequence>
<dbReference type="Gene3D" id="3.40.50.1000">
    <property type="entry name" value="HAD superfamily/HAD-like"/>
    <property type="match status" value="1"/>
</dbReference>
<dbReference type="SUPFAM" id="SSF56784">
    <property type="entry name" value="HAD-like"/>
    <property type="match status" value="1"/>
</dbReference>
<dbReference type="PANTHER" id="PTHR15157">
    <property type="entry name" value="UV RADIATION RESISTANCE-ASSOCIATED GENE PROTEIN"/>
    <property type="match status" value="1"/>
</dbReference>
<dbReference type="GO" id="GO:0000149">
    <property type="term" value="F:SNARE binding"/>
    <property type="evidence" value="ECO:0007669"/>
    <property type="project" value="TreeGrafter"/>
</dbReference>
<dbReference type="InterPro" id="IPR036412">
    <property type="entry name" value="HAD-like_sf"/>
</dbReference>
<dbReference type="AlphaFoldDB" id="A0AAV8UZT6"/>
<evidence type="ECO:0000313" key="1">
    <source>
        <dbReference type="EMBL" id="KAJ8907705.1"/>
    </source>
</evidence>
<accession>A0AAV8UZT6</accession>
<evidence type="ECO:0000313" key="2">
    <source>
        <dbReference type="Proteomes" id="UP001157974"/>
    </source>
</evidence>
<organism evidence="1 2">
    <name type="scientific">Rhodosorus marinus</name>
    <dbReference type="NCBI Taxonomy" id="101924"/>
    <lineage>
        <taxon>Eukaryota</taxon>
        <taxon>Rhodophyta</taxon>
        <taxon>Stylonematophyceae</taxon>
        <taxon>Stylonematales</taxon>
        <taxon>Stylonemataceae</taxon>
        <taxon>Rhodosorus</taxon>
    </lineage>
</organism>